<dbReference type="InterPro" id="IPR018490">
    <property type="entry name" value="cNMP-bd_dom_sf"/>
</dbReference>
<proteinExistence type="predicted"/>
<dbReference type="InterPro" id="IPR000595">
    <property type="entry name" value="cNMP-bd_dom"/>
</dbReference>
<dbReference type="SUPFAM" id="SSF51206">
    <property type="entry name" value="cAMP-binding domain-like"/>
    <property type="match status" value="1"/>
</dbReference>
<dbReference type="InterPro" id="IPR014710">
    <property type="entry name" value="RmlC-like_jellyroll"/>
</dbReference>
<dbReference type="OrthoDB" id="758145at2"/>
<evidence type="ECO:0000313" key="2">
    <source>
        <dbReference type="EMBL" id="RAJ33009.1"/>
    </source>
</evidence>
<feature type="domain" description="Cyclic nucleotide-binding" evidence="1">
    <location>
        <begin position="15"/>
        <end position="118"/>
    </location>
</feature>
<protein>
    <submittedName>
        <fullName evidence="2">CRP-like cAMP-binding protein</fullName>
    </submittedName>
</protein>
<name>A0A327SVQ7_9SPHI</name>
<dbReference type="Proteomes" id="UP000249754">
    <property type="component" value="Unassembled WGS sequence"/>
</dbReference>
<dbReference type="EMBL" id="QLLR01000005">
    <property type="protein sequence ID" value="RAJ33009.1"/>
    <property type="molecule type" value="Genomic_DNA"/>
</dbReference>
<dbReference type="CDD" id="cd00038">
    <property type="entry name" value="CAP_ED"/>
    <property type="match status" value="1"/>
</dbReference>
<gene>
    <name evidence="2" type="ORF">LY11_01699</name>
</gene>
<dbReference type="Gene3D" id="2.60.120.10">
    <property type="entry name" value="Jelly Rolls"/>
    <property type="match status" value="1"/>
</dbReference>
<accession>A0A327SVQ7</accession>
<dbReference type="AlphaFoldDB" id="A0A327SVQ7"/>
<reference evidence="2 3" key="1">
    <citation type="submission" date="2018-06" db="EMBL/GenBank/DDBJ databases">
        <title>Genomic Encyclopedia of Archaeal and Bacterial Type Strains, Phase II (KMG-II): from individual species to whole genera.</title>
        <authorList>
            <person name="Goeker M."/>
        </authorList>
    </citation>
    <scope>NUCLEOTIDE SEQUENCE [LARGE SCALE GENOMIC DNA]</scope>
    <source>
        <strain evidence="2 3">DSM 14825</strain>
    </source>
</reference>
<sequence>MQNDNFQPIFDFLRLYRAISESDQTLINLQLQFRKVKEGEVLLQQGKLARELFFVCKGILKIVSFSDKGNPVTQFFLKEHRFCTILNSLNDSVPANESIIAACDAELIVLSKDKLLHLYDAIPYFKDLTTTIFQQSLLEKIKVRNSYMGEDATTRYQKFILQQPDIALRVPLSDVASYLGITQQSLSRIRKNIR</sequence>
<organism evidence="2 3">
    <name type="scientific">Pedobacter cryoconitis</name>
    <dbReference type="NCBI Taxonomy" id="188932"/>
    <lineage>
        <taxon>Bacteria</taxon>
        <taxon>Pseudomonadati</taxon>
        <taxon>Bacteroidota</taxon>
        <taxon>Sphingobacteriia</taxon>
        <taxon>Sphingobacteriales</taxon>
        <taxon>Sphingobacteriaceae</taxon>
        <taxon>Pedobacter</taxon>
    </lineage>
</organism>
<comment type="caution">
    <text evidence="2">The sequence shown here is derived from an EMBL/GenBank/DDBJ whole genome shotgun (WGS) entry which is preliminary data.</text>
</comment>
<evidence type="ECO:0000259" key="1">
    <source>
        <dbReference type="PROSITE" id="PS50042"/>
    </source>
</evidence>
<dbReference type="RefSeq" id="WP_111633253.1">
    <property type="nucleotide sequence ID" value="NZ_QLLR01000005.1"/>
</dbReference>
<dbReference type="PROSITE" id="PS50042">
    <property type="entry name" value="CNMP_BINDING_3"/>
    <property type="match status" value="1"/>
</dbReference>
<evidence type="ECO:0000313" key="3">
    <source>
        <dbReference type="Proteomes" id="UP000249754"/>
    </source>
</evidence>
<dbReference type="Pfam" id="PF00027">
    <property type="entry name" value="cNMP_binding"/>
    <property type="match status" value="1"/>
</dbReference>
<dbReference type="SMART" id="SM00100">
    <property type="entry name" value="cNMP"/>
    <property type="match status" value="1"/>
</dbReference>